<keyword evidence="5 6" id="KW-0472">Membrane</keyword>
<feature type="transmembrane region" description="Helical" evidence="6">
    <location>
        <begin position="59"/>
        <end position="75"/>
    </location>
</feature>
<feature type="transmembrane region" description="Helical" evidence="6">
    <location>
        <begin position="106"/>
        <end position="124"/>
    </location>
</feature>
<gene>
    <name evidence="7" type="ORF">GCM10007940_41310</name>
</gene>
<feature type="transmembrane region" description="Helical" evidence="6">
    <location>
        <begin position="81"/>
        <end position="99"/>
    </location>
</feature>
<dbReference type="PANTHER" id="PTHR31885:SF6">
    <property type="entry name" value="GH04784P"/>
    <property type="match status" value="1"/>
</dbReference>
<proteinExistence type="inferred from homology"/>
<dbReference type="PANTHER" id="PTHR31885">
    <property type="entry name" value="GH04784P"/>
    <property type="match status" value="1"/>
</dbReference>
<evidence type="ECO:0000256" key="5">
    <source>
        <dbReference type="ARBA" id="ARBA00023136"/>
    </source>
</evidence>
<name>A0AA37WIA6_9BACT</name>
<evidence type="ECO:0000256" key="2">
    <source>
        <dbReference type="ARBA" id="ARBA00007375"/>
    </source>
</evidence>
<reference evidence="7" key="1">
    <citation type="journal article" date="2014" name="Int. J. Syst. Evol. Microbiol.">
        <title>Complete genome sequence of Corynebacterium casei LMG S-19264T (=DSM 44701T), isolated from a smear-ripened cheese.</title>
        <authorList>
            <consortium name="US DOE Joint Genome Institute (JGI-PGF)"/>
            <person name="Walter F."/>
            <person name="Albersmeier A."/>
            <person name="Kalinowski J."/>
            <person name="Ruckert C."/>
        </authorList>
    </citation>
    <scope>NUCLEOTIDE SEQUENCE</scope>
    <source>
        <strain evidence="7">NBRC 108769</strain>
    </source>
</reference>
<protein>
    <submittedName>
        <fullName evidence="7">Membrane protein</fullName>
    </submittedName>
</protein>
<dbReference type="AlphaFoldDB" id="A0AA37WIA6"/>
<feature type="transmembrane region" description="Helical" evidence="6">
    <location>
        <begin position="130"/>
        <end position="148"/>
    </location>
</feature>
<dbReference type="GO" id="GO:0016787">
    <property type="term" value="F:hydrolase activity"/>
    <property type="evidence" value="ECO:0007669"/>
    <property type="project" value="TreeGrafter"/>
</dbReference>
<organism evidence="7 8">
    <name type="scientific">Portibacter lacus</name>
    <dbReference type="NCBI Taxonomy" id="1099794"/>
    <lineage>
        <taxon>Bacteria</taxon>
        <taxon>Pseudomonadati</taxon>
        <taxon>Bacteroidota</taxon>
        <taxon>Saprospiria</taxon>
        <taxon>Saprospirales</taxon>
        <taxon>Haliscomenobacteraceae</taxon>
        <taxon>Portibacter</taxon>
    </lineage>
</organism>
<dbReference type="GO" id="GO:0016020">
    <property type="term" value="C:membrane"/>
    <property type="evidence" value="ECO:0007669"/>
    <property type="project" value="UniProtKB-SubCell"/>
</dbReference>
<comment type="subcellular location">
    <subcellularLocation>
        <location evidence="1">Membrane</location>
        <topology evidence="1">Multi-pass membrane protein</topology>
    </subcellularLocation>
</comment>
<dbReference type="Proteomes" id="UP001156666">
    <property type="component" value="Unassembled WGS sequence"/>
</dbReference>
<dbReference type="InterPro" id="IPR012506">
    <property type="entry name" value="TMEM86B-like"/>
</dbReference>
<comment type="caution">
    <text evidence="7">The sequence shown here is derived from an EMBL/GenBank/DDBJ whole genome shotgun (WGS) entry which is preliminary data.</text>
</comment>
<keyword evidence="4 6" id="KW-1133">Transmembrane helix</keyword>
<comment type="similarity">
    <text evidence="2">Belongs to the TMEM86 family.</text>
</comment>
<dbReference type="RefSeq" id="WP_235291788.1">
    <property type="nucleotide sequence ID" value="NZ_BSOH01000027.1"/>
</dbReference>
<evidence type="ECO:0000256" key="6">
    <source>
        <dbReference type="SAM" id="Phobius"/>
    </source>
</evidence>
<feature type="transmembrane region" description="Helical" evidence="6">
    <location>
        <begin position="193"/>
        <end position="213"/>
    </location>
</feature>
<evidence type="ECO:0000313" key="8">
    <source>
        <dbReference type="Proteomes" id="UP001156666"/>
    </source>
</evidence>
<evidence type="ECO:0000256" key="1">
    <source>
        <dbReference type="ARBA" id="ARBA00004141"/>
    </source>
</evidence>
<evidence type="ECO:0000256" key="3">
    <source>
        <dbReference type="ARBA" id="ARBA00022692"/>
    </source>
</evidence>
<keyword evidence="8" id="KW-1185">Reference proteome</keyword>
<feature type="transmembrane region" description="Helical" evidence="6">
    <location>
        <begin position="29"/>
        <end position="47"/>
    </location>
</feature>
<evidence type="ECO:0000256" key="4">
    <source>
        <dbReference type="ARBA" id="ARBA00022989"/>
    </source>
</evidence>
<keyword evidence="3 6" id="KW-0812">Transmembrane</keyword>
<dbReference type="EMBL" id="BSOH01000027">
    <property type="protein sequence ID" value="GLR19515.1"/>
    <property type="molecule type" value="Genomic_DNA"/>
</dbReference>
<dbReference type="Pfam" id="PF07947">
    <property type="entry name" value="YhhN"/>
    <property type="match status" value="1"/>
</dbReference>
<feature type="transmembrane region" description="Helical" evidence="6">
    <location>
        <begin position="160"/>
        <end position="181"/>
    </location>
</feature>
<reference evidence="7" key="2">
    <citation type="submission" date="2023-01" db="EMBL/GenBank/DDBJ databases">
        <title>Draft genome sequence of Portibacter lacus strain NBRC 108769.</title>
        <authorList>
            <person name="Sun Q."/>
            <person name="Mori K."/>
        </authorList>
    </citation>
    <scope>NUCLEOTIDE SEQUENCE</scope>
    <source>
        <strain evidence="7">NBRC 108769</strain>
    </source>
</reference>
<feature type="transmembrane region" description="Helical" evidence="6">
    <location>
        <begin position="7"/>
        <end position="23"/>
    </location>
</feature>
<accession>A0AA37WIA6</accession>
<evidence type="ECO:0000313" key="7">
    <source>
        <dbReference type="EMBL" id="GLR19515.1"/>
    </source>
</evidence>
<sequence>MISRRLLNILVFISAAVSIYLDLTNNHNLYVIFKPITTILVLLIPILHGNKVFGKYRNLTIIALVFCLIGDVFLLEDSRFVLGLGSFLIAHVLFTWSFVTLDKFNFNIPVMLGFLAFGIGYYAFIYSGLGAMAIPVFAYVLFILTMGWQSTSLFLKRKEFVFKIMAIGAACFIFSDAMIALNKFKFAFEMAPLVILASYWLAIVLLANAACLISEKQLVSSQTLT</sequence>